<dbReference type="Pfam" id="PF00043">
    <property type="entry name" value="GST_C"/>
    <property type="match status" value="1"/>
</dbReference>
<protein>
    <submittedName>
        <fullName evidence="4">Related to glutathione S-transferase III</fullName>
    </submittedName>
</protein>
<dbReference type="PROSITE" id="PS50404">
    <property type="entry name" value="GST_NTER"/>
    <property type="match status" value="1"/>
</dbReference>
<reference evidence="5" key="1">
    <citation type="submission" date="2016-03" db="EMBL/GenBank/DDBJ databases">
        <authorList>
            <person name="Guldener U."/>
        </authorList>
    </citation>
    <scope>NUCLEOTIDE SEQUENCE [LARGE SCALE GENOMIC DNA]</scope>
    <source>
        <strain evidence="5">04CH-RAC-A.6.1</strain>
    </source>
</reference>
<sequence>MADNTPTLHHLDNSQSLRILWLLEELSIPYNLEIHTRNPPNHPTAPFRSPPSLTSIGHGKAPTLVTGPADGSRIICESSAIATYLIRTFDTDDKFGLKNGDWVRDETLCSLANTSLSRATFTLLLLDFGMLRNGTGPGGKNFNGPEIHNVLTALTRELKEGPKGGFFMGEHPGRADVMLEFGLTSIKQRQSADLEKDFPELDAWLKRVYEREAWKRAVGKAYGGVYDLTVFPTGPHL</sequence>
<dbReference type="InterPro" id="IPR004045">
    <property type="entry name" value="Glutathione_S-Trfase_N"/>
</dbReference>
<gene>
    <name evidence="4" type="ORF">RAG0_15034</name>
</gene>
<dbReference type="InterPro" id="IPR036249">
    <property type="entry name" value="Thioredoxin-like_sf"/>
</dbReference>
<evidence type="ECO:0000259" key="2">
    <source>
        <dbReference type="PROSITE" id="PS50404"/>
    </source>
</evidence>
<dbReference type="PANTHER" id="PTHR44051:SF9">
    <property type="entry name" value="GLUTATHIONE S-TRANSFERASE 1"/>
    <property type="match status" value="1"/>
</dbReference>
<dbReference type="AlphaFoldDB" id="A0A1E1LJC8"/>
<evidence type="ECO:0000313" key="4">
    <source>
        <dbReference type="EMBL" id="CZT10611.1"/>
    </source>
</evidence>
<dbReference type="SUPFAM" id="SSF52833">
    <property type="entry name" value="Thioredoxin-like"/>
    <property type="match status" value="1"/>
</dbReference>
<feature type="domain" description="GST N-terminal" evidence="2">
    <location>
        <begin position="3"/>
        <end position="93"/>
    </location>
</feature>
<comment type="similarity">
    <text evidence="1">Belongs to the GST superfamily.</text>
</comment>
<keyword evidence="4" id="KW-0808">Transferase</keyword>
<name>A0A1E1LJC8_9HELO</name>
<dbReference type="Pfam" id="PF13409">
    <property type="entry name" value="GST_N_2"/>
    <property type="match status" value="1"/>
</dbReference>
<dbReference type="EMBL" id="FJUX01000130">
    <property type="protein sequence ID" value="CZT10611.1"/>
    <property type="molecule type" value="Genomic_DNA"/>
</dbReference>
<organism evidence="4 5">
    <name type="scientific">Rhynchosporium agropyri</name>
    <dbReference type="NCBI Taxonomy" id="914238"/>
    <lineage>
        <taxon>Eukaryota</taxon>
        <taxon>Fungi</taxon>
        <taxon>Dikarya</taxon>
        <taxon>Ascomycota</taxon>
        <taxon>Pezizomycotina</taxon>
        <taxon>Leotiomycetes</taxon>
        <taxon>Helotiales</taxon>
        <taxon>Ploettnerulaceae</taxon>
        <taxon>Rhynchosporium</taxon>
    </lineage>
</organism>
<accession>A0A1E1LJC8</accession>
<dbReference type="InterPro" id="IPR004046">
    <property type="entry name" value="GST_C"/>
</dbReference>
<evidence type="ECO:0000313" key="5">
    <source>
        <dbReference type="Proteomes" id="UP000178912"/>
    </source>
</evidence>
<dbReference type="PROSITE" id="PS50405">
    <property type="entry name" value="GST_CTER"/>
    <property type="match status" value="1"/>
</dbReference>
<dbReference type="Proteomes" id="UP000178912">
    <property type="component" value="Unassembled WGS sequence"/>
</dbReference>
<evidence type="ECO:0000259" key="3">
    <source>
        <dbReference type="PROSITE" id="PS50405"/>
    </source>
</evidence>
<dbReference type="CDD" id="cd03046">
    <property type="entry name" value="GST_N_GTT1_like"/>
    <property type="match status" value="1"/>
</dbReference>
<dbReference type="Gene3D" id="1.20.1050.10">
    <property type="match status" value="1"/>
</dbReference>
<feature type="domain" description="GST C-terminal" evidence="3">
    <location>
        <begin position="105"/>
        <end position="231"/>
    </location>
</feature>
<proteinExistence type="inferred from homology"/>
<dbReference type="PANTHER" id="PTHR44051">
    <property type="entry name" value="GLUTATHIONE S-TRANSFERASE-RELATED"/>
    <property type="match status" value="1"/>
</dbReference>
<dbReference type="InterPro" id="IPR036282">
    <property type="entry name" value="Glutathione-S-Trfase_C_sf"/>
</dbReference>
<dbReference type="SUPFAM" id="SSF47616">
    <property type="entry name" value="GST C-terminal domain-like"/>
    <property type="match status" value="1"/>
</dbReference>
<keyword evidence="5" id="KW-1185">Reference proteome</keyword>
<dbReference type="GO" id="GO:0016740">
    <property type="term" value="F:transferase activity"/>
    <property type="evidence" value="ECO:0007669"/>
    <property type="project" value="UniProtKB-KW"/>
</dbReference>
<evidence type="ECO:0000256" key="1">
    <source>
        <dbReference type="ARBA" id="ARBA00007409"/>
    </source>
</evidence>
<dbReference type="OrthoDB" id="2309723at2759"/>
<dbReference type="InterPro" id="IPR010987">
    <property type="entry name" value="Glutathione-S-Trfase_C-like"/>
</dbReference>
<dbReference type="Gene3D" id="3.40.30.10">
    <property type="entry name" value="Glutaredoxin"/>
    <property type="match status" value="1"/>
</dbReference>